<reference evidence="3" key="1">
    <citation type="submission" date="2023-07" db="EMBL/GenBank/DDBJ databases">
        <title>30 novel species of actinomycetes from the DSMZ collection.</title>
        <authorList>
            <person name="Nouioui I."/>
        </authorList>
    </citation>
    <scope>NUCLEOTIDE SEQUENCE [LARGE SCALE GENOMIC DNA]</scope>
    <source>
        <strain evidence="3">DSM 41886</strain>
    </source>
</reference>
<dbReference type="EMBL" id="JAVREV010000016">
    <property type="protein sequence ID" value="MDT0445992.1"/>
    <property type="molecule type" value="Genomic_DNA"/>
</dbReference>
<feature type="compositionally biased region" description="Pro residues" evidence="1">
    <location>
        <begin position="336"/>
        <end position="352"/>
    </location>
</feature>
<feature type="compositionally biased region" description="Pro residues" evidence="1">
    <location>
        <begin position="389"/>
        <end position="398"/>
    </location>
</feature>
<evidence type="ECO:0000256" key="1">
    <source>
        <dbReference type="SAM" id="MobiDB-lite"/>
    </source>
</evidence>
<dbReference type="Gene3D" id="3.30.200.20">
    <property type="entry name" value="Phosphorylase Kinase, domain 1"/>
    <property type="match status" value="1"/>
</dbReference>
<dbReference type="SUPFAM" id="SSF56112">
    <property type="entry name" value="Protein kinase-like (PK-like)"/>
    <property type="match status" value="1"/>
</dbReference>
<gene>
    <name evidence="2" type="ORF">RM779_25855</name>
</gene>
<dbReference type="CDD" id="cd13973">
    <property type="entry name" value="PK_MviN-like"/>
    <property type="match status" value="1"/>
</dbReference>
<accession>A0ABU2SAJ0</accession>
<keyword evidence="2" id="KW-0418">Kinase</keyword>
<dbReference type="Gene3D" id="1.10.510.10">
    <property type="entry name" value="Transferase(Phosphotransferase) domain 1"/>
    <property type="match status" value="1"/>
</dbReference>
<feature type="region of interest" description="Disordered" evidence="1">
    <location>
        <begin position="385"/>
        <end position="445"/>
    </location>
</feature>
<dbReference type="Gene3D" id="2.60.120.260">
    <property type="entry name" value="Galactose-binding domain-like"/>
    <property type="match status" value="1"/>
</dbReference>
<keyword evidence="2" id="KW-0808">Transferase</keyword>
<proteinExistence type="predicted"/>
<keyword evidence="3" id="KW-1185">Reference proteome</keyword>
<feature type="compositionally biased region" description="Low complexity" evidence="1">
    <location>
        <begin position="26"/>
        <end position="43"/>
    </location>
</feature>
<comment type="caution">
    <text evidence="2">The sequence shown here is derived from an EMBL/GenBank/DDBJ whole genome shotgun (WGS) entry which is preliminary data.</text>
</comment>
<dbReference type="RefSeq" id="WP_311620162.1">
    <property type="nucleotide sequence ID" value="NZ_JAVREV010000016.1"/>
</dbReference>
<name>A0ABU2SAJ0_9ACTN</name>
<dbReference type="Proteomes" id="UP001183615">
    <property type="component" value="Unassembled WGS sequence"/>
</dbReference>
<evidence type="ECO:0000313" key="3">
    <source>
        <dbReference type="Proteomes" id="UP001183615"/>
    </source>
</evidence>
<feature type="compositionally biased region" description="Polar residues" evidence="1">
    <location>
        <begin position="1"/>
        <end position="19"/>
    </location>
</feature>
<protein>
    <submittedName>
        <fullName evidence="2">Protein kinase family protein</fullName>
    </submittedName>
</protein>
<feature type="region of interest" description="Disordered" evidence="1">
    <location>
        <begin position="1"/>
        <end position="53"/>
    </location>
</feature>
<sequence>MAERSTATSSSQRPASAQHATDPDSQEAASSAAEEASGATTTPSSPPELHSGHRLAKRYRLEECITRLDGFSSWRAVDEKLRRAVGIHLLPATHERARAVLSAARSTALLGDLRFVQVLDAVEENGLVHVIHEWLPDAVPLSTVLHSGPLDAHEAYALATQISQALSAAHRKDLAHLRLTPATVLRTGSCQFRIRGLAVDAALRGISSPDPQRADTEAIGALLYAALTQRWPYGEGAYGLNGVAGLSKGARDSPATPEQVRAGIHRGLSELAMRALDNNGATAASQEPPFTTPQELSEALAALPRIPPPDPTPNGITGYQHTTFQRGTLAAGRKPPATPARPAPTPPAPPALPGRTGTALKWGVSALLIAALGLGSWQLADALLKGDPPSEPAPPAAPPAQAEDPPAAGPVPVQSISEFDPEGTGSGQNPEDAPQAIDDDPATAWSTKNYYGPSFGNLKDGLGLILDLGEPQPVSGITVEALGSTSVEFRAASAETTSMPSGLDDFASIDEGTGESLTLQAEEPIETQFVLVWLTELPQGNDGNYRGRITDITVTR</sequence>
<dbReference type="GO" id="GO:0016301">
    <property type="term" value="F:kinase activity"/>
    <property type="evidence" value="ECO:0007669"/>
    <property type="project" value="UniProtKB-KW"/>
</dbReference>
<dbReference type="InterPro" id="IPR011009">
    <property type="entry name" value="Kinase-like_dom_sf"/>
</dbReference>
<feature type="region of interest" description="Disordered" evidence="1">
    <location>
        <begin position="329"/>
        <end position="355"/>
    </location>
</feature>
<organism evidence="2 3">
    <name type="scientific">Streptomyces johnsoniae</name>
    <dbReference type="NCBI Taxonomy" id="3075532"/>
    <lineage>
        <taxon>Bacteria</taxon>
        <taxon>Bacillati</taxon>
        <taxon>Actinomycetota</taxon>
        <taxon>Actinomycetes</taxon>
        <taxon>Kitasatosporales</taxon>
        <taxon>Streptomycetaceae</taxon>
        <taxon>Streptomyces</taxon>
    </lineage>
</organism>
<evidence type="ECO:0000313" key="2">
    <source>
        <dbReference type="EMBL" id="MDT0445992.1"/>
    </source>
</evidence>